<reference evidence="2 3" key="1">
    <citation type="submission" date="2015-02" db="EMBL/GenBank/DDBJ databases">
        <title>Draft genome sequences of ten Microbacterium spp. with emphasis on heavy metal contaminated environments.</title>
        <authorList>
            <person name="Corretto E."/>
        </authorList>
    </citation>
    <scope>NUCLEOTIDE SEQUENCE [LARGE SCALE GENOMIC DNA]</scope>
    <source>
        <strain evidence="2 3">DSM 12966</strain>
    </source>
</reference>
<dbReference type="RefSeq" id="WP_052677855.1">
    <property type="nucleotide sequence ID" value="NZ_CAKKLS010000002.1"/>
</dbReference>
<name>A0A0F0KBF5_9MICO</name>
<dbReference type="KEGG" id="mfol:DXT68_05460"/>
<protein>
    <recommendedName>
        <fullName evidence="4">UDP-N-acetylmuramyl pentapeptide phosphotransferase</fullName>
    </recommendedName>
</protein>
<sequence>MTTQHTSGSKAAPTKIVTTSTGRIMRVRVDEAGAPIASNVATPPVVKAPVVADPARRADVLFRVRRDEGHELSSWWMIGAFVVTSGLVILLLSGVPGIA</sequence>
<feature type="transmembrane region" description="Helical" evidence="1">
    <location>
        <begin position="75"/>
        <end position="98"/>
    </location>
</feature>
<dbReference type="EMBL" id="JYIU01000046">
    <property type="protein sequence ID" value="KJL18242.1"/>
    <property type="molecule type" value="Genomic_DNA"/>
</dbReference>
<comment type="caution">
    <text evidence="2">The sequence shown here is derived from an EMBL/GenBank/DDBJ whole genome shotgun (WGS) entry which is preliminary data.</text>
</comment>
<evidence type="ECO:0000313" key="3">
    <source>
        <dbReference type="Proteomes" id="UP000033572"/>
    </source>
</evidence>
<evidence type="ECO:0000313" key="2">
    <source>
        <dbReference type="EMBL" id="KJL18242.1"/>
    </source>
</evidence>
<dbReference type="Proteomes" id="UP000033572">
    <property type="component" value="Unassembled WGS sequence"/>
</dbReference>
<evidence type="ECO:0008006" key="4">
    <source>
        <dbReference type="Google" id="ProtNLM"/>
    </source>
</evidence>
<dbReference type="PATRIC" id="fig|104336.4.peg.3392"/>
<keyword evidence="1" id="KW-0472">Membrane</keyword>
<organism evidence="2 3">
    <name type="scientific">Microbacterium foliorum</name>
    <dbReference type="NCBI Taxonomy" id="104336"/>
    <lineage>
        <taxon>Bacteria</taxon>
        <taxon>Bacillati</taxon>
        <taxon>Actinomycetota</taxon>
        <taxon>Actinomycetes</taxon>
        <taxon>Micrococcales</taxon>
        <taxon>Microbacteriaceae</taxon>
        <taxon>Microbacterium</taxon>
    </lineage>
</organism>
<gene>
    <name evidence="2" type="ORF">RN50_03351</name>
</gene>
<keyword evidence="1" id="KW-0812">Transmembrane</keyword>
<accession>A0A0F0KBF5</accession>
<proteinExistence type="predicted"/>
<dbReference type="GeneID" id="94443830"/>
<keyword evidence="1" id="KW-1133">Transmembrane helix</keyword>
<evidence type="ECO:0000256" key="1">
    <source>
        <dbReference type="SAM" id="Phobius"/>
    </source>
</evidence>
<dbReference type="AlphaFoldDB" id="A0A0F0KBF5"/>
<keyword evidence="3" id="KW-1185">Reference proteome</keyword>